<gene>
    <name evidence="2" type="ORF">ACFOW1_03045</name>
</gene>
<evidence type="ECO:0000256" key="1">
    <source>
        <dbReference type="SAM" id="SignalP"/>
    </source>
</evidence>
<name>A0ABV8PS45_9BACT</name>
<accession>A0ABV8PS45</accession>
<keyword evidence="1" id="KW-0732">Signal</keyword>
<dbReference type="EMBL" id="JBHSDC010000002">
    <property type="protein sequence ID" value="MFC4230852.1"/>
    <property type="molecule type" value="Genomic_DNA"/>
</dbReference>
<dbReference type="SUPFAM" id="SSF63829">
    <property type="entry name" value="Calcium-dependent phosphotriesterase"/>
    <property type="match status" value="1"/>
</dbReference>
<organism evidence="2 3">
    <name type="scientific">Parasediminibacterium paludis</name>
    <dbReference type="NCBI Taxonomy" id="908966"/>
    <lineage>
        <taxon>Bacteria</taxon>
        <taxon>Pseudomonadati</taxon>
        <taxon>Bacteroidota</taxon>
        <taxon>Chitinophagia</taxon>
        <taxon>Chitinophagales</taxon>
        <taxon>Chitinophagaceae</taxon>
        <taxon>Parasediminibacterium</taxon>
    </lineage>
</organism>
<dbReference type="RefSeq" id="WP_379012237.1">
    <property type="nucleotide sequence ID" value="NZ_JBHSDC010000002.1"/>
</dbReference>
<protein>
    <submittedName>
        <fullName evidence="2">Uncharacterized protein</fullName>
    </submittedName>
</protein>
<sequence>MHHFKYLFISFFLFLVTKNHYAIAQTNQVTNDNSCKKFPVFVGKMGYDIAASAFSTTEKNKVGLMLLELARDKKNRAISTNQERQKVYQDATWKQFGYLSAITFDNKGNIYVLPTPFISLLQNKPWQMNRIMKVDTETGKMSVWMDLQADSTQTINNPYGLLSLTFDCTDLSIWTSSVYGSSRHSEIGTIYHIDATTKKIVDTLKNTDALSLAISTDEHNARRLYYGSARDGKIFSYLIDHNGALIRTSFRLETSLENIGIRGDDKPRKIRFVNGVMVVTGKSFNYNLEATSDKIESTYRFVWGQATNRWILQSIE</sequence>
<keyword evidence="3" id="KW-1185">Reference proteome</keyword>
<reference evidence="3" key="1">
    <citation type="journal article" date="2019" name="Int. J. Syst. Evol. Microbiol.">
        <title>The Global Catalogue of Microorganisms (GCM) 10K type strain sequencing project: providing services to taxonomists for standard genome sequencing and annotation.</title>
        <authorList>
            <consortium name="The Broad Institute Genomics Platform"/>
            <consortium name="The Broad Institute Genome Sequencing Center for Infectious Disease"/>
            <person name="Wu L."/>
            <person name="Ma J."/>
        </authorList>
    </citation>
    <scope>NUCLEOTIDE SEQUENCE [LARGE SCALE GENOMIC DNA]</scope>
    <source>
        <strain evidence="3">CECT 8010</strain>
    </source>
</reference>
<comment type="caution">
    <text evidence="2">The sequence shown here is derived from an EMBL/GenBank/DDBJ whole genome shotgun (WGS) entry which is preliminary data.</text>
</comment>
<feature type="signal peptide" evidence="1">
    <location>
        <begin position="1"/>
        <end position="24"/>
    </location>
</feature>
<dbReference type="Proteomes" id="UP001595906">
    <property type="component" value="Unassembled WGS sequence"/>
</dbReference>
<evidence type="ECO:0000313" key="3">
    <source>
        <dbReference type="Proteomes" id="UP001595906"/>
    </source>
</evidence>
<evidence type="ECO:0000313" key="2">
    <source>
        <dbReference type="EMBL" id="MFC4230852.1"/>
    </source>
</evidence>
<proteinExistence type="predicted"/>
<feature type="chain" id="PRO_5045180579" evidence="1">
    <location>
        <begin position="25"/>
        <end position="316"/>
    </location>
</feature>